<organism evidence="2 3">
    <name type="scientific">Corynespora cassiicola Philippines</name>
    <dbReference type="NCBI Taxonomy" id="1448308"/>
    <lineage>
        <taxon>Eukaryota</taxon>
        <taxon>Fungi</taxon>
        <taxon>Dikarya</taxon>
        <taxon>Ascomycota</taxon>
        <taxon>Pezizomycotina</taxon>
        <taxon>Dothideomycetes</taxon>
        <taxon>Pleosporomycetidae</taxon>
        <taxon>Pleosporales</taxon>
        <taxon>Corynesporascaceae</taxon>
        <taxon>Corynespora</taxon>
    </lineage>
</organism>
<protein>
    <submittedName>
        <fullName evidence="2">Uncharacterized protein</fullName>
    </submittedName>
</protein>
<gene>
    <name evidence="2" type="ORF">BS50DRAFT_90416</name>
</gene>
<dbReference type="Proteomes" id="UP000240883">
    <property type="component" value="Unassembled WGS sequence"/>
</dbReference>
<feature type="region of interest" description="Disordered" evidence="1">
    <location>
        <begin position="1"/>
        <end position="27"/>
    </location>
</feature>
<evidence type="ECO:0000313" key="2">
    <source>
        <dbReference type="EMBL" id="PSN63840.1"/>
    </source>
</evidence>
<name>A0A2T2NEP6_CORCC</name>
<reference evidence="2 3" key="1">
    <citation type="journal article" date="2018" name="Front. Microbiol.">
        <title>Genome-Wide Analysis of Corynespora cassiicola Leaf Fall Disease Putative Effectors.</title>
        <authorList>
            <person name="Lopez D."/>
            <person name="Ribeiro S."/>
            <person name="Label P."/>
            <person name="Fumanal B."/>
            <person name="Venisse J.S."/>
            <person name="Kohler A."/>
            <person name="de Oliveira R.R."/>
            <person name="Labutti K."/>
            <person name="Lipzen A."/>
            <person name="Lail K."/>
            <person name="Bauer D."/>
            <person name="Ohm R.A."/>
            <person name="Barry K.W."/>
            <person name="Spatafora J."/>
            <person name="Grigoriev I.V."/>
            <person name="Martin F.M."/>
            <person name="Pujade-Renaud V."/>
        </authorList>
    </citation>
    <scope>NUCLEOTIDE SEQUENCE [LARGE SCALE GENOMIC DNA]</scope>
    <source>
        <strain evidence="2 3">Philippines</strain>
    </source>
</reference>
<accession>A0A2T2NEP6</accession>
<evidence type="ECO:0000256" key="1">
    <source>
        <dbReference type="SAM" id="MobiDB-lite"/>
    </source>
</evidence>
<feature type="region of interest" description="Disordered" evidence="1">
    <location>
        <begin position="64"/>
        <end position="94"/>
    </location>
</feature>
<proteinExistence type="predicted"/>
<dbReference type="EMBL" id="KZ678139">
    <property type="protein sequence ID" value="PSN63840.1"/>
    <property type="molecule type" value="Genomic_DNA"/>
</dbReference>
<keyword evidence="3" id="KW-1185">Reference proteome</keyword>
<dbReference type="AlphaFoldDB" id="A0A2T2NEP6"/>
<sequence length="247" mass="26642">METTSLDCPECNEPPPLSPAAPSAVCQPSARAPPALLRARTKYHVSKSSARFLIPSHTESLLRLAQESSPSPQFGSGGRATRAPRANANSGTTAVTQTHGFSTISVLQTRSRKDGAKYSRERMMGTPRNVKLGPTAEKEHQCFVGNGFSSSFIASTFAYAWSIQCWQTARCCVEGLVSSTWIGLLQPSSSLLRIRHLVILSLSSQHLIMSSSVPECLHDEAFGVHAIHWPRSMSVSAASLRPAPCSH</sequence>
<evidence type="ECO:0000313" key="3">
    <source>
        <dbReference type="Proteomes" id="UP000240883"/>
    </source>
</evidence>